<dbReference type="SUPFAM" id="SSF56219">
    <property type="entry name" value="DNase I-like"/>
    <property type="match status" value="1"/>
</dbReference>
<dbReference type="PANTHER" id="PTHR45666:SF18">
    <property type="entry name" value="TYPE IV INOSITOL POLYPHOSPHATE 5-PHOSPHATASE 9"/>
    <property type="match status" value="1"/>
</dbReference>
<evidence type="ECO:0000313" key="4">
    <source>
        <dbReference type="EMBL" id="GMH15136.1"/>
    </source>
</evidence>
<keyword evidence="2" id="KW-0378">Hydrolase</keyword>
<dbReference type="InterPro" id="IPR045849">
    <property type="entry name" value="IP5P_plant"/>
</dbReference>
<sequence length="242" mass="27459">MWPRRSSKVFKKGFSSSHNLVADCPGCAESTVQSPPFKSSDDTFKYKLFVSTWNVGGVEPPDDLNMEDLLDTSSSYCDIYVLGFQEIIPLRGSNVLGLERRRVCMKWNSLVGEALNKEEREEEEVPWGYDCIIIRQMVGLFVTVWVRSHIRHHIRHLGVSCVGCGFLGYLGNKGSIAIRFQLHETSFCFVCSHLASGGRQDDKRHRNDDVSEIFSRTSFPTTSADDHLPKNILDHEYVPILL</sequence>
<evidence type="ECO:0000256" key="1">
    <source>
        <dbReference type="ARBA" id="ARBA00010768"/>
    </source>
</evidence>
<dbReference type="Pfam" id="PF22669">
    <property type="entry name" value="Exo_endo_phos2"/>
    <property type="match status" value="1"/>
</dbReference>
<reference evidence="4" key="1">
    <citation type="submission" date="2023-05" db="EMBL/GenBank/DDBJ databases">
        <title>Nepenthes gracilis genome sequencing.</title>
        <authorList>
            <person name="Fukushima K."/>
        </authorList>
    </citation>
    <scope>NUCLEOTIDE SEQUENCE</scope>
    <source>
        <strain evidence="4">SING2019-196</strain>
    </source>
</reference>
<organism evidence="4 5">
    <name type="scientific">Nepenthes gracilis</name>
    <name type="common">Slender pitcher plant</name>
    <dbReference type="NCBI Taxonomy" id="150966"/>
    <lineage>
        <taxon>Eukaryota</taxon>
        <taxon>Viridiplantae</taxon>
        <taxon>Streptophyta</taxon>
        <taxon>Embryophyta</taxon>
        <taxon>Tracheophyta</taxon>
        <taxon>Spermatophyta</taxon>
        <taxon>Magnoliopsida</taxon>
        <taxon>eudicotyledons</taxon>
        <taxon>Gunneridae</taxon>
        <taxon>Pentapetalae</taxon>
        <taxon>Caryophyllales</taxon>
        <taxon>Nepenthaceae</taxon>
        <taxon>Nepenthes</taxon>
    </lineage>
</organism>
<dbReference type="InterPro" id="IPR000300">
    <property type="entry name" value="IPPc"/>
</dbReference>
<feature type="domain" description="Inositol polyphosphate-related phosphatase" evidence="3">
    <location>
        <begin position="44"/>
        <end position="239"/>
    </location>
</feature>
<proteinExistence type="inferred from homology"/>
<accession>A0AAD3XSV4</accession>
<keyword evidence="5" id="KW-1185">Reference proteome</keyword>
<dbReference type="GO" id="GO:0046856">
    <property type="term" value="P:phosphatidylinositol dephosphorylation"/>
    <property type="evidence" value="ECO:0007669"/>
    <property type="project" value="InterPro"/>
</dbReference>
<dbReference type="Proteomes" id="UP001279734">
    <property type="component" value="Unassembled WGS sequence"/>
</dbReference>
<comment type="caution">
    <text evidence="4">The sequence shown here is derived from an EMBL/GenBank/DDBJ whole genome shotgun (WGS) entry which is preliminary data.</text>
</comment>
<dbReference type="EMBL" id="BSYO01000015">
    <property type="protein sequence ID" value="GMH15136.1"/>
    <property type="molecule type" value="Genomic_DNA"/>
</dbReference>
<gene>
    <name evidence="4" type="ORF">Nepgr_016977</name>
</gene>
<dbReference type="GO" id="GO:0004445">
    <property type="term" value="F:inositol-polyphosphate 5-phosphatase activity"/>
    <property type="evidence" value="ECO:0007669"/>
    <property type="project" value="InterPro"/>
</dbReference>
<dbReference type="InterPro" id="IPR036691">
    <property type="entry name" value="Endo/exonu/phosph_ase_sf"/>
</dbReference>
<name>A0AAD3XSV4_NEPGR</name>
<dbReference type="AlphaFoldDB" id="A0AAD3XSV4"/>
<evidence type="ECO:0000259" key="3">
    <source>
        <dbReference type="SMART" id="SM00128"/>
    </source>
</evidence>
<evidence type="ECO:0000256" key="2">
    <source>
        <dbReference type="ARBA" id="ARBA00022801"/>
    </source>
</evidence>
<dbReference type="SMART" id="SM00128">
    <property type="entry name" value="IPPc"/>
    <property type="match status" value="1"/>
</dbReference>
<protein>
    <recommendedName>
        <fullName evidence="3">Inositol polyphosphate-related phosphatase domain-containing protein</fullName>
    </recommendedName>
</protein>
<evidence type="ECO:0000313" key="5">
    <source>
        <dbReference type="Proteomes" id="UP001279734"/>
    </source>
</evidence>
<comment type="similarity">
    <text evidence="1">Belongs to the inositol polyphosphate 5-phosphatase family.</text>
</comment>
<dbReference type="PANTHER" id="PTHR45666">
    <property type="entry name" value="TYPE IV INOSITOL POLYPHOSPHATE 5-PHOSPHATASE 9"/>
    <property type="match status" value="1"/>
</dbReference>
<dbReference type="Gene3D" id="3.60.10.10">
    <property type="entry name" value="Endonuclease/exonuclease/phosphatase"/>
    <property type="match status" value="1"/>
</dbReference>
<dbReference type="GO" id="GO:0004439">
    <property type="term" value="F:phosphatidylinositol-4,5-bisphosphate 5-phosphatase activity"/>
    <property type="evidence" value="ECO:0007669"/>
    <property type="project" value="TreeGrafter"/>
</dbReference>
<dbReference type="GO" id="GO:0034485">
    <property type="term" value="F:phosphatidylinositol-3,4,5-trisphosphate 5-phosphatase activity"/>
    <property type="evidence" value="ECO:0007669"/>
    <property type="project" value="TreeGrafter"/>
</dbReference>